<feature type="domain" description="Lipid/polyisoprenoid-binding YceI-like" evidence="1">
    <location>
        <begin position="24"/>
        <end position="193"/>
    </location>
</feature>
<protein>
    <recommendedName>
        <fullName evidence="1">Lipid/polyisoprenoid-binding YceI-like domain-containing protein</fullName>
    </recommendedName>
</protein>
<organism evidence="2">
    <name type="scientific">hydrothermal vent metagenome</name>
    <dbReference type="NCBI Taxonomy" id="652676"/>
    <lineage>
        <taxon>unclassified sequences</taxon>
        <taxon>metagenomes</taxon>
        <taxon>ecological metagenomes</taxon>
    </lineage>
</organism>
<dbReference type="EMBL" id="UOFC01000014">
    <property type="protein sequence ID" value="VAW44597.1"/>
    <property type="molecule type" value="Genomic_DNA"/>
</dbReference>
<dbReference type="AlphaFoldDB" id="A0A3B0W1J9"/>
<dbReference type="Gene3D" id="2.40.128.110">
    <property type="entry name" value="Lipid/polyisoprenoid-binding, YceI-like"/>
    <property type="match status" value="1"/>
</dbReference>
<proteinExistence type="predicted"/>
<reference evidence="2" key="1">
    <citation type="submission" date="2018-06" db="EMBL/GenBank/DDBJ databases">
        <authorList>
            <person name="Zhirakovskaya E."/>
        </authorList>
    </citation>
    <scope>NUCLEOTIDE SEQUENCE</scope>
</reference>
<dbReference type="InterPro" id="IPR027016">
    <property type="entry name" value="UCP029811"/>
</dbReference>
<gene>
    <name evidence="2" type="ORF">MNBD_GAMMA03-1570</name>
</gene>
<dbReference type="PIRSF" id="PIRSF029811">
    <property type="entry name" value="UCP029811"/>
    <property type="match status" value="1"/>
</dbReference>
<dbReference type="InterPro" id="IPR036761">
    <property type="entry name" value="TTHA0802/YceI-like_sf"/>
</dbReference>
<dbReference type="PANTHER" id="PTHR34406">
    <property type="entry name" value="PROTEIN YCEI"/>
    <property type="match status" value="1"/>
</dbReference>
<name>A0A3B0W1J9_9ZZZZ</name>
<dbReference type="Pfam" id="PF04264">
    <property type="entry name" value="YceI"/>
    <property type="match status" value="1"/>
</dbReference>
<accession>A0A3B0W1J9</accession>
<dbReference type="SMART" id="SM00867">
    <property type="entry name" value="YceI"/>
    <property type="match status" value="1"/>
</dbReference>
<sequence>MNKLYSVMLIALITIVASSNTFAEWRLKNSESNIYYISTKNNNVSEHNYFDTLSGSINDHGDLTIQINLESVETEIPIRNERVKSMLFEVINYAKATITTTIDIQKLNELEAGETYTDTISFQLNLHGITKNLSVTVQVIKHANGKILVTPETPIIINATQFGLEKGIERLRKIARLKSISPNVPVTFNLTFVSK</sequence>
<dbReference type="InterPro" id="IPR007372">
    <property type="entry name" value="Lipid/polyisoprenoid-bd_YceI"/>
</dbReference>
<evidence type="ECO:0000259" key="1">
    <source>
        <dbReference type="SMART" id="SM00867"/>
    </source>
</evidence>
<dbReference type="PANTHER" id="PTHR34406:SF1">
    <property type="entry name" value="PROTEIN YCEI"/>
    <property type="match status" value="1"/>
</dbReference>
<evidence type="ECO:0000313" key="2">
    <source>
        <dbReference type="EMBL" id="VAW44597.1"/>
    </source>
</evidence>
<dbReference type="SUPFAM" id="SSF101874">
    <property type="entry name" value="YceI-like"/>
    <property type="match status" value="1"/>
</dbReference>